<keyword evidence="3" id="KW-1185">Reference proteome</keyword>
<dbReference type="KEGG" id="kne:92181015"/>
<feature type="compositionally biased region" description="Basic and acidic residues" evidence="1">
    <location>
        <begin position="127"/>
        <end position="149"/>
    </location>
</feature>
<sequence>MGLPAPGSPTFTPLLLDYLQTHPRLQGWSIDPSLFSVILLTLLVKKGGLVVDVEQDGIGKVRGVVDGIIRHIFGLRTHHIDLESFASPSEIPLRLLTSPHSTPTPTPPKLPSRPSSSLRNPSSLRKSHVDSTRPSSDNDRYHHRQHDKEGNELRCPDVLLVSGLEDASSPARIKLCDILTKRRVEIPHDTDGDQVRKWVFEPTVIWVREEGTEVPSWVTDHFMCGLNISPDDVDLPPSDLSEKGVLPSPYIPSLTTLLPYTHMHPPLSIHISNLLSAVSSHPSLRSAMTQRAVRAFPDYVRAHRILQGDFELPESFILPSLSSSSTQTGNSSDKQQTILTNGKTTAYQRGVGGDIDTWADLAGEEPSVSALGLVHGGGGEDEQAKENLEGWYATPTNVEGVWGVCLTHRVRRREEREEVMWLMKGGAGDGQQREGRTGRDVGRILDDIIAMV</sequence>
<accession>A0AAW0YQ87</accession>
<gene>
    <name evidence="2" type="ORF">IAR55_003757</name>
</gene>
<dbReference type="AlphaFoldDB" id="A0AAW0YQ87"/>
<feature type="compositionally biased region" description="Pro residues" evidence="1">
    <location>
        <begin position="102"/>
        <end position="111"/>
    </location>
</feature>
<dbReference type="GeneID" id="92181015"/>
<feature type="compositionally biased region" description="Low complexity" evidence="1">
    <location>
        <begin position="112"/>
        <end position="124"/>
    </location>
</feature>
<dbReference type="Proteomes" id="UP001388673">
    <property type="component" value="Unassembled WGS sequence"/>
</dbReference>
<organism evidence="2 3">
    <name type="scientific">Kwoniella newhampshirensis</name>
    <dbReference type="NCBI Taxonomy" id="1651941"/>
    <lineage>
        <taxon>Eukaryota</taxon>
        <taxon>Fungi</taxon>
        <taxon>Dikarya</taxon>
        <taxon>Basidiomycota</taxon>
        <taxon>Agaricomycotina</taxon>
        <taxon>Tremellomycetes</taxon>
        <taxon>Tremellales</taxon>
        <taxon>Cryptococcaceae</taxon>
        <taxon>Kwoniella</taxon>
    </lineage>
</organism>
<dbReference type="EMBL" id="JBCAWK010000007">
    <property type="protein sequence ID" value="KAK8853056.1"/>
    <property type="molecule type" value="Genomic_DNA"/>
</dbReference>
<reference evidence="2 3" key="1">
    <citation type="journal article" date="2024" name="bioRxiv">
        <title>Comparative genomics of Cryptococcus and Kwoniella reveals pathogenesis evolution and contrasting karyotype dynamics via intercentromeric recombination or chromosome fusion.</title>
        <authorList>
            <person name="Coelho M.A."/>
            <person name="David-Palma M."/>
            <person name="Shea T."/>
            <person name="Bowers K."/>
            <person name="McGinley-Smith S."/>
            <person name="Mohammad A.W."/>
            <person name="Gnirke A."/>
            <person name="Yurkov A.M."/>
            <person name="Nowrousian M."/>
            <person name="Sun S."/>
            <person name="Cuomo C.A."/>
            <person name="Heitman J."/>
        </authorList>
    </citation>
    <scope>NUCLEOTIDE SEQUENCE [LARGE SCALE GENOMIC DNA]</scope>
    <source>
        <strain evidence="2 3">CBS 13917</strain>
    </source>
</reference>
<evidence type="ECO:0000256" key="1">
    <source>
        <dbReference type="SAM" id="MobiDB-lite"/>
    </source>
</evidence>
<evidence type="ECO:0000313" key="3">
    <source>
        <dbReference type="Proteomes" id="UP001388673"/>
    </source>
</evidence>
<proteinExistence type="predicted"/>
<evidence type="ECO:0000313" key="2">
    <source>
        <dbReference type="EMBL" id="KAK8853056.1"/>
    </source>
</evidence>
<name>A0AAW0YQ87_9TREE</name>
<comment type="caution">
    <text evidence="2">The sequence shown here is derived from an EMBL/GenBank/DDBJ whole genome shotgun (WGS) entry which is preliminary data.</text>
</comment>
<dbReference type="RefSeq" id="XP_066802242.1">
    <property type="nucleotide sequence ID" value="XM_066946863.1"/>
</dbReference>
<feature type="region of interest" description="Disordered" evidence="1">
    <location>
        <begin position="94"/>
        <end position="149"/>
    </location>
</feature>
<protein>
    <submittedName>
        <fullName evidence="2">Uncharacterized protein</fullName>
    </submittedName>
</protein>